<dbReference type="Gene3D" id="3.75.10.10">
    <property type="entry name" value="L-arginine/glycine Amidinotransferase, Chain A"/>
    <property type="match status" value="1"/>
</dbReference>
<dbReference type="PANTHER" id="PTHR31377:SF0">
    <property type="entry name" value="AGMATINE DEIMINASE-RELATED"/>
    <property type="match status" value="1"/>
</dbReference>
<accession>A0A9D1NKK3</accession>
<proteinExistence type="predicted"/>
<dbReference type="GO" id="GO:0004668">
    <property type="term" value="F:protein-arginine deiminase activity"/>
    <property type="evidence" value="ECO:0007669"/>
    <property type="project" value="InterPro"/>
</dbReference>
<dbReference type="InterPro" id="IPR007466">
    <property type="entry name" value="Peptidyl-Arg-deiminase_porph"/>
</dbReference>
<dbReference type="GO" id="GO:0047632">
    <property type="term" value="F:agmatine deiminase activity"/>
    <property type="evidence" value="ECO:0007669"/>
    <property type="project" value="TreeGrafter"/>
</dbReference>
<dbReference type="AlphaFoldDB" id="A0A9D1NKK3"/>
<dbReference type="Proteomes" id="UP000886812">
    <property type="component" value="Unassembled WGS sequence"/>
</dbReference>
<dbReference type="GO" id="GO:0009446">
    <property type="term" value="P:putrescine biosynthetic process"/>
    <property type="evidence" value="ECO:0007669"/>
    <property type="project" value="InterPro"/>
</dbReference>
<gene>
    <name evidence="2" type="ORF">IAC75_04210</name>
</gene>
<comment type="caution">
    <text evidence="2">The sequence shown here is derived from an EMBL/GenBank/DDBJ whole genome shotgun (WGS) entry which is preliminary data.</text>
</comment>
<reference evidence="2" key="2">
    <citation type="journal article" date="2021" name="PeerJ">
        <title>Extensive microbial diversity within the chicken gut microbiome revealed by metagenomics and culture.</title>
        <authorList>
            <person name="Gilroy R."/>
            <person name="Ravi A."/>
            <person name="Getino M."/>
            <person name="Pursley I."/>
            <person name="Horton D.L."/>
            <person name="Alikhan N.F."/>
            <person name="Baker D."/>
            <person name="Gharbi K."/>
            <person name="Hall N."/>
            <person name="Watson M."/>
            <person name="Adriaenssens E.M."/>
            <person name="Foster-Nyarko E."/>
            <person name="Jarju S."/>
            <person name="Secka A."/>
            <person name="Antonio M."/>
            <person name="Oren A."/>
            <person name="Chaudhuri R.R."/>
            <person name="La Ragione R."/>
            <person name="Hildebrand F."/>
            <person name="Pallen M.J."/>
        </authorList>
    </citation>
    <scope>NUCLEOTIDE SEQUENCE</scope>
    <source>
        <strain evidence="2">10669</strain>
    </source>
</reference>
<dbReference type="Pfam" id="PF04371">
    <property type="entry name" value="PAD_porph"/>
    <property type="match status" value="1"/>
</dbReference>
<sequence length="342" mass="37444">MTPRELGFRMPAEWEKQAAIWLTWPTNPALWPGHFDLLLPQYAAFVAAISRFEPVRMNCAAGTLREQAEKFLREAGADLSVVEFFDHPANDVWCRDHGPLFVKNDATGEVALTDWIFNGWGGKFDAKLDDEIPARIAEALGMRRFAFPFELEGGAVELSGDGLLLTTECVQKNPNRAEGRDDAAFEAALKDGLNVNEILWISNGLADDDTDGHIDNLARFVAPRAILAAKETDPARPNFAPLEENLAQLRALKTPEGGRFDVIELPLPEPFSLAGRNLPPSYANFLVLNDAVIVPVYGQSGDARALGIIGDAFPGRKIVGLDSRVILIEGGSFHCLSQQQPA</sequence>
<keyword evidence="1" id="KW-0378">Hydrolase</keyword>
<name>A0A9D1NKK3_9BACT</name>
<evidence type="ECO:0000256" key="1">
    <source>
        <dbReference type="ARBA" id="ARBA00022801"/>
    </source>
</evidence>
<dbReference type="EMBL" id="DVOG01000112">
    <property type="protein sequence ID" value="HIV04339.1"/>
    <property type="molecule type" value="Genomic_DNA"/>
</dbReference>
<protein>
    <submittedName>
        <fullName evidence="2">Agmatine deiminase family protein</fullName>
    </submittedName>
</protein>
<organism evidence="2 3">
    <name type="scientific">Candidatus Spyradosoma merdigallinarum</name>
    <dbReference type="NCBI Taxonomy" id="2840950"/>
    <lineage>
        <taxon>Bacteria</taxon>
        <taxon>Pseudomonadati</taxon>
        <taxon>Verrucomicrobiota</taxon>
        <taxon>Opitutia</taxon>
        <taxon>Opitutia incertae sedis</taxon>
        <taxon>Candidatus Spyradosoma</taxon>
    </lineage>
</organism>
<dbReference type="PANTHER" id="PTHR31377">
    <property type="entry name" value="AGMATINE DEIMINASE-RELATED"/>
    <property type="match status" value="1"/>
</dbReference>
<evidence type="ECO:0000313" key="3">
    <source>
        <dbReference type="Proteomes" id="UP000886812"/>
    </source>
</evidence>
<reference evidence="2" key="1">
    <citation type="submission" date="2020-10" db="EMBL/GenBank/DDBJ databases">
        <authorList>
            <person name="Gilroy R."/>
        </authorList>
    </citation>
    <scope>NUCLEOTIDE SEQUENCE</scope>
    <source>
        <strain evidence="2">10669</strain>
    </source>
</reference>
<evidence type="ECO:0000313" key="2">
    <source>
        <dbReference type="EMBL" id="HIV04339.1"/>
    </source>
</evidence>
<dbReference type="SUPFAM" id="SSF55909">
    <property type="entry name" value="Pentein"/>
    <property type="match status" value="1"/>
</dbReference>